<protein>
    <submittedName>
        <fullName evidence="2">Uncharacterized protein ppp1r3aa isoform X1</fullName>
    </submittedName>
</protein>
<reference evidence="2" key="1">
    <citation type="submission" date="2025-08" db="UniProtKB">
        <authorList>
            <consortium name="RefSeq"/>
        </authorList>
    </citation>
    <scope>IDENTIFICATION</scope>
    <source>
        <strain evidence="2">Tuebingen</strain>
        <tissue evidence="2">Fibroblasts and whole tissue</tissue>
    </source>
</reference>
<proteinExistence type="predicted"/>
<accession>A0AC58J961</accession>
<organism evidence="1 2">
    <name type="scientific">Danio rerio</name>
    <name type="common">Zebrafish</name>
    <name type="synonym">Brachydanio rerio</name>
    <dbReference type="NCBI Taxonomy" id="7955"/>
    <lineage>
        <taxon>Eukaryota</taxon>
        <taxon>Metazoa</taxon>
        <taxon>Chordata</taxon>
        <taxon>Craniata</taxon>
        <taxon>Vertebrata</taxon>
        <taxon>Euteleostomi</taxon>
        <taxon>Actinopterygii</taxon>
        <taxon>Neopterygii</taxon>
        <taxon>Teleostei</taxon>
        <taxon>Ostariophysi</taxon>
        <taxon>Cypriniformes</taxon>
        <taxon>Danionidae</taxon>
        <taxon>Danioninae</taxon>
        <taxon>Danio</taxon>
    </lineage>
</organism>
<dbReference type="RefSeq" id="XP_073803020.1">
    <property type="nucleotide sequence ID" value="XM_073946919.1"/>
</dbReference>
<evidence type="ECO:0000313" key="1">
    <source>
        <dbReference type="Proteomes" id="UP000000437"/>
    </source>
</evidence>
<dbReference type="Proteomes" id="UP000000437">
    <property type="component" value="Chromosome 4"/>
</dbReference>
<evidence type="ECO:0000313" key="2">
    <source>
        <dbReference type="RefSeq" id="XP_073803020.1"/>
    </source>
</evidence>
<sequence>MSVEETTCNLEPPNCKDWIMKNQEDKMEQVAEDESEEEEPEPPLIALRRKVSFADAFGLDLVSVKEYDNRDSSEGGEYYISCLFTIADLILDMEAKLQQQKLELERFELLPGSTTIRGIVRVLNLCFHKSVYVRVTLDGWQSHFELMAEYVPGSSDGQTDCFCFHLNLMPPFPVEGLRVEFCLRYESAVGTFWASNGGTNYIMFCYQRRRSNFKEHPRENEKEIEKEKVEEGLHKGIRSCLKANSKNYTEATAAEASGGIPGEFLMWRSGCKESDDKILSLIVYFTEQATAKVGRNRNKTEEEAGITSCKSLKDCCKTLVDRRRKRQAARLAHVQSYFAQKATETQMGCNSITDESSTSIPRLSIQSRTDNQQGFGMDTPPILMYHQIPLLSLDWGSTSTTPPQVNPPNTESQQVEDHQAELSFDAFLKGSDTAIPHSDMQDQACASPESLDHSEVSASRDRVGGLEDREAWKNYSQESAKRRTTNIIQSDATQQGKDPITSLSSDQVVNYQLVKEPMVTTLPWSVLDSRDQIVVPMEDRGAEKDYSQGTDDRGAIETIKSDPTVQVKDLSTSLSSDQVVDYQLAKEPSITTVPCSVLPSRDQIVVPMEDREAEKGYIQGSADRRAIETIKSDPTEQGKNLSTGLSSDQVVEDYQLAKEPSVTAIPCSVLASRDKNMIPIEDRGAKKDNSQWSDDKRAIESIKSDPTDQRKDLSLSLSSYEVVDHQLVKEPSVTIVPCSVLASREQIEVPMEDREAEKKCSQWSADRGAIEIITSDPTEQGKQPSTSLSSDQVVEDYQLVKEPSVTAIPCSFLASRDKNVVPIEDGGAEKGYILGSGDRRAIEIIKSDPTEQGKDLITRLSNDQIMNYHLGEEPSATTVPCSVLASGDQIEVPMVNKGDEKKYSQWSADRRAIETIKSDPTEQGKDRSTILSSDQVVVDCQLVKEPSVTAIPCSFLALRNKNVPIEDSGAENGYIQGSGDRRAIEIIKSDPTEKGKNLSTSLTRDQDVDYRLVKESKATTVPCFALASRDQIEVPVEELEAVKNDSQWSADRMAIEVIKSEPTEQGKDLSTGLSSDRVVDYQLVKEPRVTTVPCSVLGSEPDRLERELEASRDCQTPHHELTSGFLSQDTTKASPGDETGIAHDTETQNSEAGDGISPEECTGSSDTSKVKENTHRAVKDILTFTGIRDVPLTNRQAEGSSPKRKVINIDDSEEQVEMRWFYTELHEEDAESSRKGQDETTMDHSAEIQSVSSCASEAFNENELCTMNKNLHKDNSELQKSEERRFEANEGLKIKEQLNETTIEAAKGGEEDEMCSESKRELIEDSRAIGDNCTDEDLTSKVTYLTDSTDLPKHIPQTTSIKDREVNSQDEEFELGKSLNGSSNRLFSWWQEFNSLGHMAKALLYAILFVIFITTYLCDMPTCLALYLFSLCWWCSQGMKQRLDGASVDVD</sequence>
<name>A0AC58J961_DANRE</name>
<keyword evidence="1" id="KW-1185">Reference proteome</keyword>
<gene>
    <name evidence="2" type="primary">ppp1r3aa</name>
</gene>